<dbReference type="EMBL" id="DVOJ01000015">
    <property type="protein sequence ID" value="HIV01774.1"/>
    <property type="molecule type" value="Genomic_DNA"/>
</dbReference>
<evidence type="ECO:0000256" key="1">
    <source>
        <dbReference type="SAM" id="SignalP"/>
    </source>
</evidence>
<accession>A0A9D1NFL0</accession>
<dbReference type="PROSITE" id="PS51257">
    <property type="entry name" value="PROKAR_LIPOPROTEIN"/>
    <property type="match status" value="1"/>
</dbReference>
<evidence type="ECO:0000313" key="2">
    <source>
        <dbReference type="EMBL" id="HIV01774.1"/>
    </source>
</evidence>
<reference evidence="2" key="1">
    <citation type="submission" date="2020-10" db="EMBL/GenBank/DDBJ databases">
        <authorList>
            <person name="Gilroy R."/>
        </authorList>
    </citation>
    <scope>NUCLEOTIDE SEQUENCE</scope>
    <source>
        <strain evidence="2">CHK186-9395</strain>
    </source>
</reference>
<dbReference type="Proteomes" id="UP000886861">
    <property type="component" value="Unassembled WGS sequence"/>
</dbReference>
<comment type="caution">
    <text evidence="2">The sequence shown here is derived from an EMBL/GenBank/DDBJ whole genome shotgun (WGS) entry which is preliminary data.</text>
</comment>
<evidence type="ECO:0000313" key="3">
    <source>
        <dbReference type="Proteomes" id="UP000886861"/>
    </source>
</evidence>
<gene>
    <name evidence="2" type="ORF">IAA62_04400</name>
</gene>
<sequence>MKRIIICFALIFASLFTFCACSKSPESDSNITYTNEITMTYNKKLMSTTLSNSMSPSRPIYFGISITINNDTKDSKKYDVSDFYFKFTQKTTSGEIQDYTYIAKYGDYSYPNTSESFTINSKELKNVALWSGNACYLNGTGHYSIPSLVQLYYAGTLIGSFVPVYK</sequence>
<feature type="signal peptide" evidence="1">
    <location>
        <begin position="1"/>
        <end position="19"/>
    </location>
</feature>
<name>A0A9D1NFL0_9FIRM</name>
<organism evidence="2 3">
    <name type="scientific">Candidatus Caccopulliclostridium gallistercoris</name>
    <dbReference type="NCBI Taxonomy" id="2840719"/>
    <lineage>
        <taxon>Bacteria</taxon>
        <taxon>Bacillati</taxon>
        <taxon>Bacillota</taxon>
        <taxon>Clostridia</taxon>
        <taxon>Candidatus Caccopulliclostridium</taxon>
    </lineage>
</organism>
<reference evidence="2" key="2">
    <citation type="journal article" date="2021" name="PeerJ">
        <title>Extensive microbial diversity within the chicken gut microbiome revealed by metagenomics and culture.</title>
        <authorList>
            <person name="Gilroy R."/>
            <person name="Ravi A."/>
            <person name="Getino M."/>
            <person name="Pursley I."/>
            <person name="Horton D.L."/>
            <person name="Alikhan N.F."/>
            <person name="Baker D."/>
            <person name="Gharbi K."/>
            <person name="Hall N."/>
            <person name="Watson M."/>
            <person name="Adriaenssens E.M."/>
            <person name="Foster-Nyarko E."/>
            <person name="Jarju S."/>
            <person name="Secka A."/>
            <person name="Antonio M."/>
            <person name="Oren A."/>
            <person name="Chaudhuri R.R."/>
            <person name="La Ragione R."/>
            <person name="Hildebrand F."/>
            <person name="Pallen M.J."/>
        </authorList>
    </citation>
    <scope>NUCLEOTIDE SEQUENCE</scope>
    <source>
        <strain evidence="2">CHK186-9395</strain>
    </source>
</reference>
<evidence type="ECO:0008006" key="4">
    <source>
        <dbReference type="Google" id="ProtNLM"/>
    </source>
</evidence>
<proteinExistence type="predicted"/>
<keyword evidence="1" id="KW-0732">Signal</keyword>
<protein>
    <recommendedName>
        <fullName evidence="4">DUF4352 domain-containing protein</fullName>
    </recommendedName>
</protein>
<feature type="chain" id="PRO_5038744861" description="DUF4352 domain-containing protein" evidence="1">
    <location>
        <begin position="20"/>
        <end position="166"/>
    </location>
</feature>
<dbReference type="AlphaFoldDB" id="A0A9D1NFL0"/>